<evidence type="ECO:0000256" key="4">
    <source>
        <dbReference type="ARBA" id="ARBA00022827"/>
    </source>
</evidence>
<dbReference type="EMBL" id="CP098502">
    <property type="protein sequence ID" value="UTI64828.1"/>
    <property type="molecule type" value="Genomic_DNA"/>
</dbReference>
<evidence type="ECO:0000313" key="9">
    <source>
        <dbReference type="Proteomes" id="UP001056035"/>
    </source>
</evidence>
<keyword evidence="9" id="KW-1185">Reference proteome</keyword>
<reference evidence="8 9" key="1">
    <citation type="submission" date="2022-06" db="EMBL/GenBank/DDBJ databases">
        <title>Paraconexibacter antarcticus.</title>
        <authorList>
            <person name="Kim C.S."/>
        </authorList>
    </citation>
    <scope>NUCLEOTIDE SEQUENCE [LARGE SCALE GENOMIC DNA]</scope>
    <source>
        <strain evidence="8 9">02-257</strain>
    </source>
</reference>
<comment type="similarity">
    <text evidence="2 5">Belongs to the GMC oxidoreductase family.</text>
</comment>
<evidence type="ECO:0000256" key="3">
    <source>
        <dbReference type="ARBA" id="ARBA00022630"/>
    </source>
</evidence>
<dbReference type="InterPro" id="IPR012132">
    <property type="entry name" value="GMC_OxRdtase"/>
</dbReference>
<dbReference type="Gene3D" id="3.50.50.60">
    <property type="entry name" value="FAD/NAD(P)-binding domain"/>
    <property type="match status" value="1"/>
</dbReference>
<sequence length="535" mass="56370">MYDYVVVGAGSAGCVLASRLSEDPDASVLLIEAGPPDSSDFIHIPAAFAALFRSQNDWDYSSGWEPGLNNRRVFLPRGRTLGGSSSINAMIYIRGNRADWDEWAAEGCEGWGWAAIEPYFRKAEGNSRGADAVHGGDGPLVVGDSAYRSVLPQAFLDSAVAAGHPLTEDFNGERQDGVGWYQTTITAEGRRASAAVCYLHPVMDRPNLTVETHLQVGKVLFEGTRAVGVQAMRLSDVLEFRAAREVIVCAGTYNSPQLLTLSGLGRPDELALLQVPVVADLTGVGLNLSDHPSSGATFQITGEDSLKDALNDETLAAWMAGGGPLSANGAQAGGFLRTQEGLPVPDVQFHLVSAIFEQEGLVPPPAHGYSMSSCVLRPQSRGQVAVVSPDPTTKPLIVHNYFAEEADMRSQIAGVRALLQIAATGPLAERTAEPHLVPDGDDDAAIEAHIRATTQTIYHPVGTCRMGTDALAVVDPECRVHGVEGLRVVDASVFPSVPRGNTNAPTIALAERAADLIRGVAVATSAAPADVGAPA</sequence>
<keyword evidence="3 5" id="KW-0285">Flavoprotein</keyword>
<dbReference type="Proteomes" id="UP001056035">
    <property type="component" value="Chromosome"/>
</dbReference>
<evidence type="ECO:0000259" key="7">
    <source>
        <dbReference type="PROSITE" id="PS00624"/>
    </source>
</evidence>
<keyword evidence="4 5" id="KW-0274">FAD</keyword>
<protein>
    <submittedName>
        <fullName evidence="8">GMC family oxidoreductase N-terminal domain-containing protein</fullName>
    </submittedName>
</protein>
<dbReference type="InterPro" id="IPR000172">
    <property type="entry name" value="GMC_OxRdtase_N"/>
</dbReference>
<dbReference type="Pfam" id="PF05199">
    <property type="entry name" value="GMC_oxred_C"/>
    <property type="match status" value="1"/>
</dbReference>
<feature type="domain" description="Glucose-methanol-choline oxidoreductase N-terminal" evidence="6">
    <location>
        <begin position="78"/>
        <end position="101"/>
    </location>
</feature>
<dbReference type="PANTHER" id="PTHR11552">
    <property type="entry name" value="GLUCOSE-METHANOL-CHOLINE GMC OXIDOREDUCTASE"/>
    <property type="match status" value="1"/>
</dbReference>
<dbReference type="PROSITE" id="PS00624">
    <property type="entry name" value="GMC_OXRED_2"/>
    <property type="match status" value="1"/>
</dbReference>
<dbReference type="InterPro" id="IPR007867">
    <property type="entry name" value="GMC_OxRtase_C"/>
</dbReference>
<dbReference type="RefSeq" id="WP_254571526.1">
    <property type="nucleotide sequence ID" value="NZ_CP098502.1"/>
</dbReference>
<evidence type="ECO:0000313" key="8">
    <source>
        <dbReference type="EMBL" id="UTI64828.1"/>
    </source>
</evidence>
<accession>A0ABY5DU64</accession>
<dbReference type="Pfam" id="PF00732">
    <property type="entry name" value="GMC_oxred_N"/>
    <property type="match status" value="1"/>
</dbReference>
<dbReference type="PIRSF" id="PIRSF000137">
    <property type="entry name" value="Alcohol_oxidase"/>
    <property type="match status" value="1"/>
</dbReference>
<dbReference type="SUPFAM" id="SSF51905">
    <property type="entry name" value="FAD/NAD(P)-binding domain"/>
    <property type="match status" value="1"/>
</dbReference>
<organism evidence="8 9">
    <name type="scientific">Paraconexibacter antarcticus</name>
    <dbReference type="NCBI Taxonomy" id="2949664"/>
    <lineage>
        <taxon>Bacteria</taxon>
        <taxon>Bacillati</taxon>
        <taxon>Actinomycetota</taxon>
        <taxon>Thermoleophilia</taxon>
        <taxon>Solirubrobacterales</taxon>
        <taxon>Paraconexibacteraceae</taxon>
        <taxon>Paraconexibacter</taxon>
    </lineage>
</organism>
<evidence type="ECO:0000256" key="1">
    <source>
        <dbReference type="ARBA" id="ARBA00001974"/>
    </source>
</evidence>
<dbReference type="PANTHER" id="PTHR11552:SF147">
    <property type="entry name" value="CHOLINE DEHYDROGENASE, MITOCHONDRIAL"/>
    <property type="match status" value="1"/>
</dbReference>
<dbReference type="SUPFAM" id="SSF54373">
    <property type="entry name" value="FAD-linked reductases, C-terminal domain"/>
    <property type="match status" value="1"/>
</dbReference>
<name>A0ABY5DU64_9ACTN</name>
<dbReference type="Gene3D" id="3.30.560.10">
    <property type="entry name" value="Glucose Oxidase, domain 3"/>
    <property type="match status" value="1"/>
</dbReference>
<evidence type="ECO:0000256" key="2">
    <source>
        <dbReference type="ARBA" id="ARBA00010790"/>
    </source>
</evidence>
<evidence type="ECO:0000256" key="5">
    <source>
        <dbReference type="RuleBase" id="RU003968"/>
    </source>
</evidence>
<proteinExistence type="inferred from homology"/>
<evidence type="ECO:0000259" key="6">
    <source>
        <dbReference type="PROSITE" id="PS00623"/>
    </source>
</evidence>
<dbReference type="PROSITE" id="PS00623">
    <property type="entry name" value="GMC_OXRED_1"/>
    <property type="match status" value="1"/>
</dbReference>
<feature type="domain" description="Glucose-methanol-choline oxidoreductase N-terminal" evidence="7">
    <location>
        <begin position="251"/>
        <end position="265"/>
    </location>
</feature>
<gene>
    <name evidence="8" type="ORF">NBH00_01140</name>
</gene>
<dbReference type="InterPro" id="IPR036188">
    <property type="entry name" value="FAD/NAD-bd_sf"/>
</dbReference>
<comment type="cofactor">
    <cofactor evidence="1">
        <name>FAD</name>
        <dbReference type="ChEBI" id="CHEBI:57692"/>
    </cofactor>
</comment>